<keyword evidence="20" id="KW-1185">Reference proteome</keyword>
<comment type="subcellular location">
    <subcellularLocation>
        <location evidence="2">Membrane</location>
        <topology evidence="2">Multi-pass membrane protein</topology>
    </subcellularLocation>
</comment>
<keyword evidence="7" id="KW-0444">Lipid biosynthesis</keyword>
<protein>
    <recommendedName>
        <fullName evidence="6">CDP-diacylglycerol--glycerol-3-phosphate 3-phosphatidyltransferase</fullName>
        <ecNumber evidence="5">2.7.8.5</ecNumber>
    </recommendedName>
    <alternativeName>
        <fullName evidence="15">Phosphatidylglycerophosphate synthase</fullName>
    </alternativeName>
</protein>
<reference evidence="19 20" key="1">
    <citation type="journal article" date="2021" name="Sci. Rep.">
        <title>The distribution of antibiotic resistance genes in chicken gut microbiota commensals.</title>
        <authorList>
            <person name="Juricova H."/>
            <person name="Matiasovicova J."/>
            <person name="Kubasova T."/>
            <person name="Cejkova D."/>
            <person name="Rychlik I."/>
        </authorList>
    </citation>
    <scope>NUCLEOTIDE SEQUENCE [LARGE SCALE GENOMIC DNA]</scope>
    <source>
        <strain evidence="19 20">An564</strain>
    </source>
</reference>
<accession>A0ABS2GMK6</accession>
<dbReference type="EMBL" id="JACSNR010000005">
    <property type="protein sequence ID" value="MBM6923333.1"/>
    <property type="molecule type" value="Genomic_DNA"/>
</dbReference>
<dbReference type="PROSITE" id="PS00379">
    <property type="entry name" value="CDP_ALCOHOL_P_TRANSF"/>
    <property type="match status" value="1"/>
</dbReference>
<dbReference type="PANTHER" id="PTHR14269">
    <property type="entry name" value="CDP-DIACYLGLYCEROL--GLYCEROL-3-PHOSPHATE 3-PHOSPHATIDYLTRANSFERASE-RELATED"/>
    <property type="match status" value="1"/>
</dbReference>
<dbReference type="InterPro" id="IPR043130">
    <property type="entry name" value="CDP-OH_PTrfase_TM_dom"/>
</dbReference>
<dbReference type="InterPro" id="IPR050324">
    <property type="entry name" value="CDP-alcohol_PTase-I"/>
</dbReference>
<sequence length="186" mass="21148">MTIPNCISLFRIFLVPCFAWVFLTASLPEDFTLAAVLLVVSAVSDLLDGWIARRFHMTSKLGKILDPAADKLTLFGVFVCMWARYPGFWPLYSLFIAKELLMAAASVLILRRNHEIEASHWFGKLYTLVFYVVSVISVLDTRPVSLLRLGFWWGMSLFTIGCFALYIPVFVRQWQSQNDSEPLGQG</sequence>
<keyword evidence="10 18" id="KW-1133">Transmembrane helix</keyword>
<dbReference type="PIRSF" id="PIRSF000847">
    <property type="entry name" value="Phos_ph_gly_syn"/>
    <property type="match status" value="1"/>
</dbReference>
<evidence type="ECO:0000313" key="19">
    <source>
        <dbReference type="EMBL" id="MBM6923333.1"/>
    </source>
</evidence>
<dbReference type="PANTHER" id="PTHR14269:SF62">
    <property type="entry name" value="CDP-DIACYLGLYCEROL--GLYCEROL-3-PHOSPHATE 3-PHOSPHATIDYLTRANSFERASE 1, CHLOROPLASTIC"/>
    <property type="match status" value="1"/>
</dbReference>
<feature type="transmembrane region" description="Helical" evidence="18">
    <location>
        <begin position="122"/>
        <end position="139"/>
    </location>
</feature>
<comment type="pathway">
    <text evidence="3">Phospholipid metabolism; phosphatidylglycerol biosynthesis; phosphatidylglycerol from CDP-diacylglycerol: step 1/2.</text>
</comment>
<organism evidence="19 20">
    <name type="scientific">Hydrogenoanaerobacterium saccharovorans</name>
    <dbReference type="NCBI Taxonomy" id="474960"/>
    <lineage>
        <taxon>Bacteria</taxon>
        <taxon>Bacillati</taxon>
        <taxon>Bacillota</taxon>
        <taxon>Clostridia</taxon>
        <taxon>Eubacteriales</taxon>
        <taxon>Oscillospiraceae</taxon>
        <taxon>Hydrogenoanaerobacterium</taxon>
    </lineage>
</organism>
<dbReference type="RefSeq" id="WP_204720704.1">
    <property type="nucleotide sequence ID" value="NZ_JACSNR010000005.1"/>
</dbReference>
<feature type="transmembrane region" description="Helical" evidence="18">
    <location>
        <begin position="151"/>
        <end position="171"/>
    </location>
</feature>
<comment type="caution">
    <text evidence="19">The sequence shown here is derived from an EMBL/GenBank/DDBJ whole genome shotgun (WGS) entry which is preliminary data.</text>
</comment>
<dbReference type="InterPro" id="IPR000462">
    <property type="entry name" value="CDP-OH_P_trans"/>
</dbReference>
<evidence type="ECO:0000256" key="17">
    <source>
        <dbReference type="RuleBase" id="RU003750"/>
    </source>
</evidence>
<evidence type="ECO:0000256" key="7">
    <source>
        <dbReference type="ARBA" id="ARBA00022516"/>
    </source>
</evidence>
<comment type="catalytic activity">
    <reaction evidence="16">
        <text>a CDP-1,2-diacyl-sn-glycerol + sn-glycerol 3-phosphate = a 1,2-diacyl-sn-glycero-3-phospho-(1'-sn-glycero-3'-phosphate) + CMP + H(+)</text>
        <dbReference type="Rhea" id="RHEA:12593"/>
        <dbReference type="ChEBI" id="CHEBI:15378"/>
        <dbReference type="ChEBI" id="CHEBI:57597"/>
        <dbReference type="ChEBI" id="CHEBI:58332"/>
        <dbReference type="ChEBI" id="CHEBI:60110"/>
        <dbReference type="ChEBI" id="CHEBI:60377"/>
        <dbReference type="EC" id="2.7.8.5"/>
    </reaction>
</comment>
<dbReference type="InterPro" id="IPR004570">
    <property type="entry name" value="Phosphatidylglycerol_P_synth"/>
</dbReference>
<evidence type="ECO:0000256" key="8">
    <source>
        <dbReference type="ARBA" id="ARBA00022679"/>
    </source>
</evidence>
<evidence type="ECO:0000256" key="14">
    <source>
        <dbReference type="ARBA" id="ARBA00023264"/>
    </source>
</evidence>
<keyword evidence="14" id="KW-1208">Phospholipid metabolism</keyword>
<evidence type="ECO:0000256" key="11">
    <source>
        <dbReference type="ARBA" id="ARBA00023098"/>
    </source>
</evidence>
<comment type="function">
    <text evidence="1">This protein catalyzes the committed step to the synthesis of the acidic phospholipids.</text>
</comment>
<evidence type="ECO:0000313" key="20">
    <source>
        <dbReference type="Proteomes" id="UP000724149"/>
    </source>
</evidence>
<dbReference type="Pfam" id="PF01066">
    <property type="entry name" value="CDP-OH_P_transf"/>
    <property type="match status" value="1"/>
</dbReference>
<evidence type="ECO:0000256" key="18">
    <source>
        <dbReference type="SAM" id="Phobius"/>
    </source>
</evidence>
<evidence type="ECO:0000256" key="5">
    <source>
        <dbReference type="ARBA" id="ARBA00013170"/>
    </source>
</evidence>
<keyword evidence="13" id="KW-0594">Phospholipid biosynthesis</keyword>
<evidence type="ECO:0000256" key="16">
    <source>
        <dbReference type="ARBA" id="ARBA00048586"/>
    </source>
</evidence>
<comment type="similarity">
    <text evidence="4 17">Belongs to the CDP-alcohol phosphatidyltransferase class-I family.</text>
</comment>
<dbReference type="InterPro" id="IPR048254">
    <property type="entry name" value="CDP_ALCOHOL_P_TRANSF_CS"/>
</dbReference>
<keyword evidence="9 18" id="KW-0812">Transmembrane</keyword>
<evidence type="ECO:0000256" key="1">
    <source>
        <dbReference type="ARBA" id="ARBA00003973"/>
    </source>
</evidence>
<name>A0ABS2GMK6_9FIRM</name>
<evidence type="ECO:0000256" key="2">
    <source>
        <dbReference type="ARBA" id="ARBA00004141"/>
    </source>
</evidence>
<dbReference type="Proteomes" id="UP000724149">
    <property type="component" value="Unassembled WGS sequence"/>
</dbReference>
<evidence type="ECO:0000256" key="3">
    <source>
        <dbReference type="ARBA" id="ARBA00005042"/>
    </source>
</evidence>
<feature type="transmembrane region" description="Helical" evidence="18">
    <location>
        <begin position="7"/>
        <end position="25"/>
    </location>
</feature>
<keyword evidence="8 17" id="KW-0808">Transferase</keyword>
<evidence type="ECO:0000256" key="10">
    <source>
        <dbReference type="ARBA" id="ARBA00022989"/>
    </source>
</evidence>
<evidence type="ECO:0000256" key="6">
    <source>
        <dbReference type="ARBA" id="ARBA00014944"/>
    </source>
</evidence>
<dbReference type="EC" id="2.7.8.5" evidence="5"/>
<evidence type="ECO:0000256" key="13">
    <source>
        <dbReference type="ARBA" id="ARBA00023209"/>
    </source>
</evidence>
<keyword evidence="12 18" id="KW-0472">Membrane</keyword>
<dbReference type="Gene3D" id="1.20.120.1760">
    <property type="match status" value="1"/>
</dbReference>
<evidence type="ECO:0000256" key="15">
    <source>
        <dbReference type="ARBA" id="ARBA00033018"/>
    </source>
</evidence>
<evidence type="ECO:0000256" key="4">
    <source>
        <dbReference type="ARBA" id="ARBA00010441"/>
    </source>
</evidence>
<proteinExistence type="inferred from homology"/>
<gene>
    <name evidence="19" type="ORF">H9X81_06480</name>
</gene>
<feature type="transmembrane region" description="Helical" evidence="18">
    <location>
        <begin position="91"/>
        <end position="110"/>
    </location>
</feature>
<evidence type="ECO:0000256" key="9">
    <source>
        <dbReference type="ARBA" id="ARBA00022692"/>
    </source>
</evidence>
<evidence type="ECO:0000256" key="12">
    <source>
        <dbReference type="ARBA" id="ARBA00023136"/>
    </source>
</evidence>
<keyword evidence="11" id="KW-0443">Lipid metabolism</keyword>